<evidence type="ECO:0000313" key="7">
    <source>
        <dbReference type="Proteomes" id="UP000824037"/>
    </source>
</evidence>
<evidence type="ECO:0000256" key="1">
    <source>
        <dbReference type="ARBA" id="ARBA00004196"/>
    </source>
</evidence>
<gene>
    <name evidence="6" type="ORF">H9815_08860</name>
</gene>
<comment type="caution">
    <text evidence="6">The sequence shown here is derived from an EMBL/GenBank/DDBJ whole genome shotgun (WGS) entry which is preliminary data.</text>
</comment>
<dbReference type="Gene3D" id="3.90.76.10">
    <property type="entry name" value="Dipeptide-binding Protein, Domain 1"/>
    <property type="match status" value="1"/>
</dbReference>
<feature type="non-terminal residue" evidence="6">
    <location>
        <position position="1"/>
    </location>
</feature>
<dbReference type="Pfam" id="PF00496">
    <property type="entry name" value="SBP_bac_5"/>
    <property type="match status" value="1"/>
</dbReference>
<reference evidence="6" key="1">
    <citation type="journal article" date="2021" name="PeerJ">
        <title>Extensive microbial diversity within the chicken gut microbiome revealed by metagenomics and culture.</title>
        <authorList>
            <person name="Gilroy R."/>
            <person name="Ravi A."/>
            <person name="Getino M."/>
            <person name="Pursley I."/>
            <person name="Horton D.L."/>
            <person name="Alikhan N.F."/>
            <person name="Baker D."/>
            <person name="Gharbi K."/>
            <person name="Hall N."/>
            <person name="Watson M."/>
            <person name="Adriaenssens E.M."/>
            <person name="Foster-Nyarko E."/>
            <person name="Jarju S."/>
            <person name="Secka A."/>
            <person name="Antonio M."/>
            <person name="Oren A."/>
            <person name="Chaudhuri R.R."/>
            <person name="La Ragione R."/>
            <person name="Hildebrand F."/>
            <person name="Pallen M.J."/>
        </authorList>
    </citation>
    <scope>NUCLEOTIDE SEQUENCE</scope>
    <source>
        <strain evidence="6">ChiGjej4B4-7305</strain>
    </source>
</reference>
<organism evidence="6 7">
    <name type="scientific">Candidatus Ruania gallistercoris</name>
    <dbReference type="NCBI Taxonomy" id="2838746"/>
    <lineage>
        <taxon>Bacteria</taxon>
        <taxon>Bacillati</taxon>
        <taxon>Actinomycetota</taxon>
        <taxon>Actinomycetes</taxon>
        <taxon>Micrococcales</taxon>
        <taxon>Ruaniaceae</taxon>
        <taxon>Ruania</taxon>
    </lineage>
</organism>
<proteinExistence type="inferred from homology"/>
<keyword evidence="4" id="KW-0732">Signal</keyword>
<dbReference type="Gene3D" id="3.10.105.10">
    <property type="entry name" value="Dipeptide-binding Protein, Domain 3"/>
    <property type="match status" value="1"/>
</dbReference>
<feature type="domain" description="Solute-binding protein family 5" evidence="5">
    <location>
        <begin position="29"/>
        <end position="290"/>
    </location>
</feature>
<reference evidence="6" key="2">
    <citation type="submission" date="2021-04" db="EMBL/GenBank/DDBJ databases">
        <authorList>
            <person name="Gilroy R."/>
        </authorList>
    </citation>
    <scope>NUCLEOTIDE SEQUENCE</scope>
    <source>
        <strain evidence="6">ChiGjej4B4-7305</strain>
    </source>
</reference>
<dbReference type="AlphaFoldDB" id="A0A9D2EED8"/>
<comment type="subcellular location">
    <subcellularLocation>
        <location evidence="1">Cell envelope</location>
    </subcellularLocation>
</comment>
<evidence type="ECO:0000256" key="4">
    <source>
        <dbReference type="ARBA" id="ARBA00022729"/>
    </source>
</evidence>
<evidence type="ECO:0000313" key="6">
    <source>
        <dbReference type="EMBL" id="HIZ35875.1"/>
    </source>
</evidence>
<dbReference type="GO" id="GO:0015833">
    <property type="term" value="P:peptide transport"/>
    <property type="evidence" value="ECO:0007669"/>
    <property type="project" value="TreeGrafter"/>
</dbReference>
<keyword evidence="3" id="KW-0813">Transport</keyword>
<dbReference type="InterPro" id="IPR000914">
    <property type="entry name" value="SBP_5_dom"/>
</dbReference>
<dbReference type="GO" id="GO:1904680">
    <property type="term" value="F:peptide transmembrane transporter activity"/>
    <property type="evidence" value="ECO:0007669"/>
    <property type="project" value="TreeGrafter"/>
</dbReference>
<comment type="similarity">
    <text evidence="2">Belongs to the bacterial solute-binding protein 5 family.</text>
</comment>
<protein>
    <recommendedName>
        <fullName evidence="5">Solute-binding protein family 5 domain-containing protein</fullName>
    </recommendedName>
</protein>
<evidence type="ECO:0000256" key="3">
    <source>
        <dbReference type="ARBA" id="ARBA00022448"/>
    </source>
</evidence>
<dbReference type="PANTHER" id="PTHR30290:SF10">
    <property type="entry name" value="PERIPLASMIC OLIGOPEPTIDE-BINDING PROTEIN-RELATED"/>
    <property type="match status" value="1"/>
</dbReference>
<accession>A0A9D2EED8</accession>
<dbReference type="SUPFAM" id="SSF53850">
    <property type="entry name" value="Periplasmic binding protein-like II"/>
    <property type="match status" value="1"/>
</dbReference>
<dbReference type="Gene3D" id="3.40.190.10">
    <property type="entry name" value="Periplasmic binding protein-like II"/>
    <property type="match status" value="1"/>
</dbReference>
<name>A0A9D2EED8_9MICO</name>
<dbReference type="PANTHER" id="PTHR30290">
    <property type="entry name" value="PERIPLASMIC BINDING COMPONENT OF ABC TRANSPORTER"/>
    <property type="match status" value="1"/>
</dbReference>
<dbReference type="InterPro" id="IPR039424">
    <property type="entry name" value="SBP_5"/>
</dbReference>
<dbReference type="GO" id="GO:0030313">
    <property type="term" value="C:cell envelope"/>
    <property type="evidence" value="ECO:0007669"/>
    <property type="project" value="UniProtKB-SubCell"/>
</dbReference>
<evidence type="ECO:0000259" key="5">
    <source>
        <dbReference type="Pfam" id="PF00496"/>
    </source>
</evidence>
<sequence length="447" mass="49135">PTGAGSNYAAGASSYLNGLNIKGASEFLGAETDDWSTVGITASDESTLEIELASPNSDFLLLLSHYSMVLVHPPSLEGGGQEWMQPENWVGNGAYVPEFWEPTTSLQMVANESYWDYENVGVQTIELVIGMDETAREASFDAGEIDITGASATSVAEREDLQELVAQVDGYSVRYLQRMWGGHEASNDVRVRQALSMAIDREAIAAIKSTDEAGTSLVPGNVVPGWDESIAQEYDVDGARALMEEAGLDQVPPLRIQYNFEDPWLSVLADQWQEAFDTEVTIDILESGVHSDTRWAPYENDSVISLYGGTFSGLPTMTNWVNNIFPPSYVMQFSMSTADWMEYQEIQADESLGDVERATALDEKLRSSADPKAVEFADKAAAAMGILDEGERTAAYLEAAQIREELAYTIPISWSGRMMLVAEKVSGFHLRPSPEYAYYKYLTVDES</sequence>
<dbReference type="EMBL" id="DXBY01000152">
    <property type="protein sequence ID" value="HIZ35875.1"/>
    <property type="molecule type" value="Genomic_DNA"/>
</dbReference>
<evidence type="ECO:0000256" key="2">
    <source>
        <dbReference type="ARBA" id="ARBA00005695"/>
    </source>
</evidence>
<dbReference type="Proteomes" id="UP000824037">
    <property type="component" value="Unassembled WGS sequence"/>
</dbReference>